<dbReference type="PANTHER" id="PTHR22779:SF6">
    <property type="entry name" value="SD17342P"/>
    <property type="match status" value="1"/>
</dbReference>
<feature type="transmembrane region" description="Helical" evidence="6">
    <location>
        <begin position="115"/>
        <end position="135"/>
    </location>
</feature>
<dbReference type="STRING" id="741276.A0A2S5B3A7"/>
<sequence length="136" mass="15152">MSDDNAGNVWFSPPAGYVEPNWPGLYNPFSETAQYLYRPEQIWRFVVYDTLVLTGSVFFLAGLVCAYNFHRRHFRLAVLLAPVAYTLTGAALAFVSATVVGYCLAAVYNASFLRMTTWMLIVVLSASTIQTKAFMG</sequence>
<evidence type="ECO:0000256" key="6">
    <source>
        <dbReference type="SAM" id="Phobius"/>
    </source>
</evidence>
<keyword evidence="5 6" id="KW-0472">Membrane</keyword>
<organism evidence="7 8">
    <name type="scientific">Rhodotorula taiwanensis</name>
    <dbReference type="NCBI Taxonomy" id="741276"/>
    <lineage>
        <taxon>Eukaryota</taxon>
        <taxon>Fungi</taxon>
        <taxon>Dikarya</taxon>
        <taxon>Basidiomycota</taxon>
        <taxon>Pucciniomycotina</taxon>
        <taxon>Microbotryomycetes</taxon>
        <taxon>Sporidiobolales</taxon>
        <taxon>Sporidiobolaceae</taxon>
        <taxon>Rhodotorula</taxon>
    </lineage>
</organism>
<dbReference type="OrthoDB" id="2131401at2759"/>
<gene>
    <name evidence="7" type="ORF">BMF94_5571</name>
</gene>
<evidence type="ECO:0000256" key="5">
    <source>
        <dbReference type="ARBA" id="ARBA00023136"/>
    </source>
</evidence>
<evidence type="ECO:0000313" key="7">
    <source>
        <dbReference type="EMBL" id="POY71259.1"/>
    </source>
</evidence>
<evidence type="ECO:0000256" key="4">
    <source>
        <dbReference type="ARBA" id="ARBA00022989"/>
    </source>
</evidence>
<accession>A0A2S5B3A7</accession>
<keyword evidence="8" id="KW-1185">Reference proteome</keyword>
<proteinExistence type="inferred from homology"/>
<keyword evidence="4 6" id="KW-1133">Transmembrane helix</keyword>
<dbReference type="AlphaFoldDB" id="A0A2S5B3A7"/>
<protein>
    <submittedName>
        <fullName evidence="7">Uncharacterized protein</fullName>
    </submittedName>
</protein>
<dbReference type="InterPro" id="IPR019334">
    <property type="entry name" value="TMEM170A/B/YPR153W-like"/>
</dbReference>
<feature type="transmembrane region" description="Helical" evidence="6">
    <location>
        <begin position="45"/>
        <end position="69"/>
    </location>
</feature>
<keyword evidence="3 6" id="KW-0812">Transmembrane</keyword>
<evidence type="ECO:0000256" key="2">
    <source>
        <dbReference type="ARBA" id="ARBA00006325"/>
    </source>
</evidence>
<evidence type="ECO:0000256" key="3">
    <source>
        <dbReference type="ARBA" id="ARBA00022692"/>
    </source>
</evidence>
<reference evidence="7 8" key="1">
    <citation type="journal article" date="2018" name="Front. Microbiol.">
        <title>Prospects for Fungal Bioremediation of Acidic Radioactive Waste Sites: Characterization and Genome Sequence of Rhodotorula taiwanensis MD1149.</title>
        <authorList>
            <person name="Tkavc R."/>
            <person name="Matrosova V.Y."/>
            <person name="Grichenko O.E."/>
            <person name="Gostincar C."/>
            <person name="Volpe R.P."/>
            <person name="Klimenkova P."/>
            <person name="Gaidamakova E.K."/>
            <person name="Zhou C.E."/>
            <person name="Stewart B.J."/>
            <person name="Lyman M.G."/>
            <person name="Malfatti S.A."/>
            <person name="Rubinfeld B."/>
            <person name="Courtot M."/>
            <person name="Singh J."/>
            <person name="Dalgard C.L."/>
            <person name="Hamilton T."/>
            <person name="Frey K.G."/>
            <person name="Gunde-Cimerman N."/>
            <person name="Dugan L."/>
            <person name="Daly M.J."/>
        </authorList>
    </citation>
    <scope>NUCLEOTIDE SEQUENCE [LARGE SCALE GENOMIC DNA]</scope>
    <source>
        <strain evidence="7 8">MD1149</strain>
    </source>
</reference>
<comment type="subcellular location">
    <subcellularLocation>
        <location evidence="1">Membrane</location>
        <topology evidence="1">Multi-pass membrane protein</topology>
    </subcellularLocation>
</comment>
<name>A0A2S5B3A7_9BASI</name>
<dbReference type="PANTHER" id="PTHR22779">
    <property type="entry name" value="SD17342P"/>
    <property type="match status" value="1"/>
</dbReference>
<comment type="similarity">
    <text evidence="2">Belongs to the TMEM170 family.</text>
</comment>
<dbReference type="GO" id="GO:0016020">
    <property type="term" value="C:membrane"/>
    <property type="evidence" value="ECO:0007669"/>
    <property type="project" value="UniProtKB-SubCell"/>
</dbReference>
<evidence type="ECO:0000256" key="1">
    <source>
        <dbReference type="ARBA" id="ARBA00004141"/>
    </source>
</evidence>
<dbReference type="EMBL" id="PJQD01000085">
    <property type="protein sequence ID" value="POY71259.1"/>
    <property type="molecule type" value="Genomic_DNA"/>
</dbReference>
<dbReference type="Proteomes" id="UP000237144">
    <property type="component" value="Unassembled WGS sequence"/>
</dbReference>
<feature type="transmembrane region" description="Helical" evidence="6">
    <location>
        <begin position="76"/>
        <end position="109"/>
    </location>
</feature>
<comment type="caution">
    <text evidence="7">The sequence shown here is derived from an EMBL/GenBank/DDBJ whole genome shotgun (WGS) entry which is preliminary data.</text>
</comment>
<evidence type="ECO:0000313" key="8">
    <source>
        <dbReference type="Proteomes" id="UP000237144"/>
    </source>
</evidence>